<reference evidence="2 3" key="1">
    <citation type="submission" date="2019-02" db="EMBL/GenBank/DDBJ databases">
        <title>Genome sequencing of the rare red list fungi Dentipellis fragilis.</title>
        <authorList>
            <person name="Buettner E."/>
            <person name="Kellner H."/>
        </authorList>
    </citation>
    <scope>NUCLEOTIDE SEQUENCE [LARGE SCALE GENOMIC DNA]</scope>
    <source>
        <strain evidence="2 3">DSM 105465</strain>
    </source>
</reference>
<evidence type="ECO:0000313" key="2">
    <source>
        <dbReference type="EMBL" id="TFY61973.1"/>
    </source>
</evidence>
<gene>
    <name evidence="2" type="ORF">EVG20_g6867</name>
</gene>
<feature type="region of interest" description="Disordered" evidence="1">
    <location>
        <begin position="52"/>
        <end position="76"/>
    </location>
</feature>
<evidence type="ECO:0000256" key="1">
    <source>
        <dbReference type="SAM" id="MobiDB-lite"/>
    </source>
</evidence>
<accession>A0A4Y9YJT8</accession>
<dbReference type="EMBL" id="SEOQ01000484">
    <property type="protein sequence ID" value="TFY61973.1"/>
    <property type="molecule type" value="Genomic_DNA"/>
</dbReference>
<keyword evidence="3" id="KW-1185">Reference proteome</keyword>
<proteinExistence type="predicted"/>
<evidence type="ECO:0000313" key="3">
    <source>
        <dbReference type="Proteomes" id="UP000298327"/>
    </source>
</evidence>
<name>A0A4Y9YJT8_9AGAM</name>
<comment type="caution">
    <text evidence="2">The sequence shown here is derived from an EMBL/GenBank/DDBJ whole genome shotgun (WGS) entry which is preliminary data.</text>
</comment>
<sequence>MAWSLEDSVAHHDADAQFEADLQRALQASITASSSPNSHLQLPFSDVVETMDSAEELNVPPQTDAPAAGPVASSTSIADRASGKNNLYMQYYVACVAVVGT</sequence>
<dbReference type="AlphaFoldDB" id="A0A4Y9YJT8"/>
<protein>
    <submittedName>
        <fullName evidence="2">Uncharacterized protein</fullName>
    </submittedName>
</protein>
<dbReference type="Proteomes" id="UP000298327">
    <property type="component" value="Unassembled WGS sequence"/>
</dbReference>
<organism evidence="2 3">
    <name type="scientific">Dentipellis fragilis</name>
    <dbReference type="NCBI Taxonomy" id="205917"/>
    <lineage>
        <taxon>Eukaryota</taxon>
        <taxon>Fungi</taxon>
        <taxon>Dikarya</taxon>
        <taxon>Basidiomycota</taxon>
        <taxon>Agaricomycotina</taxon>
        <taxon>Agaricomycetes</taxon>
        <taxon>Russulales</taxon>
        <taxon>Hericiaceae</taxon>
        <taxon>Dentipellis</taxon>
    </lineage>
</organism>